<dbReference type="PANTHER" id="PTHR41286:SF1">
    <property type="entry name" value="HNH NUCLEASE YAJD-RELATED"/>
    <property type="match status" value="1"/>
</dbReference>
<evidence type="ECO:0000259" key="6">
    <source>
        <dbReference type="SMART" id="SM00507"/>
    </source>
</evidence>
<evidence type="ECO:0000256" key="4">
    <source>
        <dbReference type="ARBA" id="ARBA00040194"/>
    </source>
</evidence>
<dbReference type="RefSeq" id="WP_126153260.1">
    <property type="nucleotide sequence ID" value="NZ_UZWE01000021.1"/>
</dbReference>
<dbReference type="CDD" id="cd00085">
    <property type="entry name" value="HNHc"/>
    <property type="match status" value="1"/>
</dbReference>
<protein>
    <recommendedName>
        <fullName evidence="4">Putative HNH nuclease YajD</fullName>
    </recommendedName>
</protein>
<dbReference type="GO" id="GO:0008270">
    <property type="term" value="F:zinc ion binding"/>
    <property type="evidence" value="ECO:0007669"/>
    <property type="project" value="InterPro"/>
</dbReference>
<dbReference type="EMBL" id="UZWE01000021">
    <property type="protein sequence ID" value="VDS07569.1"/>
    <property type="molecule type" value="Genomic_DNA"/>
</dbReference>
<dbReference type="InterPro" id="IPR003615">
    <property type="entry name" value="HNH_nuc"/>
</dbReference>
<dbReference type="GO" id="GO:0003676">
    <property type="term" value="F:nucleic acid binding"/>
    <property type="evidence" value="ECO:0007669"/>
    <property type="project" value="InterPro"/>
</dbReference>
<gene>
    <name evidence="7" type="ORF">PARHAE_00746</name>
</gene>
<evidence type="ECO:0000313" key="7">
    <source>
        <dbReference type="EMBL" id="VDS07569.1"/>
    </source>
</evidence>
<accession>A0A3S4CH47</accession>
<feature type="compositionally biased region" description="Polar residues" evidence="5">
    <location>
        <begin position="1"/>
        <end position="10"/>
    </location>
</feature>
<dbReference type="OrthoDB" id="5292295at2"/>
<dbReference type="InterPro" id="IPR002711">
    <property type="entry name" value="HNH"/>
</dbReference>
<reference evidence="7 8" key="1">
    <citation type="submission" date="2018-12" db="EMBL/GenBank/DDBJ databases">
        <authorList>
            <person name="Criscuolo A."/>
        </authorList>
    </citation>
    <scope>NUCLEOTIDE SEQUENCE [LARGE SCALE GENOMIC DNA]</scope>
    <source>
        <strain evidence="7">ACIP1116241</strain>
    </source>
</reference>
<dbReference type="SMART" id="SM00507">
    <property type="entry name" value="HNHc"/>
    <property type="match status" value="1"/>
</dbReference>
<organism evidence="7 8">
    <name type="scientific">Paracoccus haematequi</name>
    <dbReference type="NCBI Taxonomy" id="2491866"/>
    <lineage>
        <taxon>Bacteria</taxon>
        <taxon>Pseudomonadati</taxon>
        <taxon>Pseudomonadota</taxon>
        <taxon>Alphaproteobacteria</taxon>
        <taxon>Rhodobacterales</taxon>
        <taxon>Paracoccaceae</taxon>
        <taxon>Paracoccus</taxon>
    </lineage>
</organism>
<evidence type="ECO:0000256" key="2">
    <source>
        <dbReference type="ARBA" id="ARBA00022801"/>
    </source>
</evidence>
<dbReference type="Pfam" id="PF01844">
    <property type="entry name" value="HNH"/>
    <property type="match status" value="1"/>
</dbReference>
<keyword evidence="8" id="KW-1185">Reference proteome</keyword>
<dbReference type="Proteomes" id="UP000270743">
    <property type="component" value="Unassembled WGS sequence"/>
</dbReference>
<dbReference type="PANTHER" id="PTHR41286">
    <property type="entry name" value="HNH NUCLEASE YAJD-RELATED"/>
    <property type="match status" value="1"/>
</dbReference>
<evidence type="ECO:0000313" key="8">
    <source>
        <dbReference type="Proteomes" id="UP000270743"/>
    </source>
</evidence>
<dbReference type="GO" id="GO:0004519">
    <property type="term" value="F:endonuclease activity"/>
    <property type="evidence" value="ECO:0007669"/>
    <property type="project" value="InterPro"/>
</dbReference>
<evidence type="ECO:0000256" key="1">
    <source>
        <dbReference type="ARBA" id="ARBA00022722"/>
    </source>
</evidence>
<dbReference type="AlphaFoldDB" id="A0A3S4CH47"/>
<keyword evidence="1" id="KW-0540">Nuclease</keyword>
<proteinExistence type="inferred from homology"/>
<evidence type="ECO:0000256" key="5">
    <source>
        <dbReference type="SAM" id="MobiDB-lite"/>
    </source>
</evidence>
<dbReference type="GO" id="GO:0005829">
    <property type="term" value="C:cytosol"/>
    <property type="evidence" value="ECO:0007669"/>
    <property type="project" value="TreeGrafter"/>
</dbReference>
<dbReference type="GO" id="GO:0016787">
    <property type="term" value="F:hydrolase activity"/>
    <property type="evidence" value="ECO:0007669"/>
    <property type="project" value="UniProtKB-KW"/>
</dbReference>
<evidence type="ECO:0000256" key="3">
    <source>
        <dbReference type="ARBA" id="ARBA00038412"/>
    </source>
</evidence>
<keyword evidence="2" id="KW-0378">Hydrolase</keyword>
<comment type="similarity">
    <text evidence="3">Belongs to the HNH nuclease family.</text>
</comment>
<sequence>MAKLPTQTPRLTAMRPTLQAPKDEEGRARHRRQASPWRAWYNTARWQKLRWQVLVDAMFTCAMCGKMEGQSRNLVADHITPHRGDEALFWDRQGIQCLCKSCHDSRKQAMERRGEV</sequence>
<feature type="domain" description="HNH nuclease" evidence="6">
    <location>
        <begin position="49"/>
        <end position="104"/>
    </location>
</feature>
<feature type="region of interest" description="Disordered" evidence="5">
    <location>
        <begin position="1"/>
        <end position="34"/>
    </location>
</feature>
<dbReference type="Gene3D" id="1.10.30.50">
    <property type="match status" value="1"/>
</dbReference>
<name>A0A3S4CH47_9RHOB</name>